<name>A0A545AGN4_9ACTN</name>
<reference evidence="7 8" key="1">
    <citation type="submission" date="2019-07" db="EMBL/GenBank/DDBJ databases">
        <title>Cryptosporangium phraense sp. nov., isolated from plant litter.</title>
        <authorList>
            <person name="Suriyachadkun C."/>
        </authorList>
    </citation>
    <scope>NUCLEOTIDE SEQUENCE [LARGE SCALE GENOMIC DNA]</scope>
    <source>
        <strain evidence="7 8">A-T 5661</strain>
    </source>
</reference>
<sequence length="302" mass="32071">MHKIAIGLVFHPTKNVLPVASTVVEWAGRHEFGVYVREADRDRAPEGVSALPPEEFVRTCDALVSIGGDGTMLGALRLVADSPRPVLGVNLGKLGFLIEVDPVELPAALDRLSAEDFTVEPHSCLRISVDGKEFVAFNDLAVIRQPGSGVAAASLAVDGQRYGYYRCDSLVLATAAGSTAYNYAAGGPVISPATEALIVTPTAPLAGISRSLVLSAGEPVRLDLLPDSGDVTLEIDGRALAHVGGGGSVDVRLEPRAGLVVRLDSQTHRQRSYVKLSLLDLPLLPEELRELIPASYRARLER</sequence>
<dbReference type="GO" id="GO:0005737">
    <property type="term" value="C:cytoplasm"/>
    <property type="evidence" value="ECO:0007669"/>
    <property type="project" value="UniProtKB-SubCell"/>
</dbReference>
<dbReference type="AlphaFoldDB" id="A0A545AGN4"/>
<evidence type="ECO:0000256" key="5">
    <source>
        <dbReference type="ARBA" id="ARBA00047925"/>
    </source>
</evidence>
<dbReference type="Gene3D" id="2.60.200.30">
    <property type="entry name" value="Probable inorganic polyphosphate/atp-NAD kinase, domain 2"/>
    <property type="match status" value="1"/>
</dbReference>
<dbReference type="PANTHER" id="PTHR20275:SF0">
    <property type="entry name" value="NAD KINASE"/>
    <property type="match status" value="1"/>
</dbReference>
<protein>
    <recommendedName>
        <fullName evidence="6">NAD kinase</fullName>
        <ecNumber evidence="6">2.7.1.23</ecNumber>
    </recommendedName>
    <alternativeName>
        <fullName evidence="6">ATP-dependent NAD kinase</fullName>
    </alternativeName>
</protein>
<proteinExistence type="inferred from homology"/>
<dbReference type="InterPro" id="IPR017437">
    <property type="entry name" value="ATP-NAD_kinase_PpnK-typ_C"/>
</dbReference>
<evidence type="ECO:0000256" key="3">
    <source>
        <dbReference type="ARBA" id="ARBA00022857"/>
    </source>
</evidence>
<dbReference type="HAMAP" id="MF_00361">
    <property type="entry name" value="NAD_kinase"/>
    <property type="match status" value="1"/>
</dbReference>
<dbReference type="GO" id="GO:0051287">
    <property type="term" value="F:NAD binding"/>
    <property type="evidence" value="ECO:0007669"/>
    <property type="project" value="UniProtKB-ARBA"/>
</dbReference>
<keyword evidence="6" id="KW-0547">Nucleotide-binding</keyword>
<dbReference type="EC" id="2.7.1.23" evidence="6"/>
<accession>A0A545AGN4</accession>
<keyword evidence="1 6" id="KW-0808">Transferase</keyword>
<dbReference type="Pfam" id="PF01513">
    <property type="entry name" value="NAD_kinase"/>
    <property type="match status" value="1"/>
</dbReference>
<dbReference type="Gene3D" id="3.40.50.10330">
    <property type="entry name" value="Probable inorganic polyphosphate/atp-NAD kinase, domain 1"/>
    <property type="match status" value="1"/>
</dbReference>
<dbReference type="GO" id="GO:0006741">
    <property type="term" value="P:NADP+ biosynthetic process"/>
    <property type="evidence" value="ECO:0007669"/>
    <property type="project" value="UniProtKB-UniRule"/>
</dbReference>
<keyword evidence="6" id="KW-0963">Cytoplasm</keyword>
<comment type="caution">
    <text evidence="6">Lacks conserved residue(s) required for the propagation of feature annotation.</text>
</comment>
<evidence type="ECO:0000256" key="4">
    <source>
        <dbReference type="ARBA" id="ARBA00023027"/>
    </source>
</evidence>
<feature type="active site" description="Proton acceptor" evidence="6">
    <location>
        <position position="69"/>
    </location>
</feature>
<comment type="similarity">
    <text evidence="6">Belongs to the NAD kinase family.</text>
</comment>
<dbReference type="GO" id="GO:0003951">
    <property type="term" value="F:NAD+ kinase activity"/>
    <property type="evidence" value="ECO:0007669"/>
    <property type="project" value="UniProtKB-UniRule"/>
</dbReference>
<feature type="binding site" evidence="6">
    <location>
        <begin position="138"/>
        <end position="139"/>
    </location>
    <ligand>
        <name>NAD(+)</name>
        <dbReference type="ChEBI" id="CHEBI:57540"/>
    </ligand>
</feature>
<keyword evidence="8" id="KW-1185">Reference proteome</keyword>
<comment type="function">
    <text evidence="6">Involved in the regulation of the intracellular balance of NAD and NADP, and is a key enzyme in the biosynthesis of NADP. Catalyzes specifically the phosphorylation on 2'-hydroxyl of the adenosine moiety of NAD to yield NADP.</text>
</comment>
<gene>
    <name evidence="6" type="primary">nadK</name>
    <name evidence="7" type="ORF">FL583_38045</name>
</gene>
<comment type="catalytic activity">
    <reaction evidence="5 6">
        <text>NAD(+) + ATP = ADP + NADP(+) + H(+)</text>
        <dbReference type="Rhea" id="RHEA:18629"/>
        <dbReference type="ChEBI" id="CHEBI:15378"/>
        <dbReference type="ChEBI" id="CHEBI:30616"/>
        <dbReference type="ChEBI" id="CHEBI:57540"/>
        <dbReference type="ChEBI" id="CHEBI:58349"/>
        <dbReference type="ChEBI" id="CHEBI:456216"/>
        <dbReference type="EC" id="2.7.1.23"/>
    </reaction>
</comment>
<dbReference type="PANTHER" id="PTHR20275">
    <property type="entry name" value="NAD KINASE"/>
    <property type="match status" value="1"/>
</dbReference>
<dbReference type="InParanoid" id="A0A545AGN4"/>
<keyword evidence="4 6" id="KW-0520">NAD</keyword>
<dbReference type="GO" id="GO:0019674">
    <property type="term" value="P:NAD+ metabolic process"/>
    <property type="evidence" value="ECO:0007669"/>
    <property type="project" value="InterPro"/>
</dbReference>
<organism evidence="7 8">
    <name type="scientific">Cryptosporangium phraense</name>
    <dbReference type="NCBI Taxonomy" id="2593070"/>
    <lineage>
        <taxon>Bacteria</taxon>
        <taxon>Bacillati</taxon>
        <taxon>Actinomycetota</taxon>
        <taxon>Actinomycetes</taxon>
        <taxon>Cryptosporangiales</taxon>
        <taxon>Cryptosporangiaceae</taxon>
        <taxon>Cryptosporangium</taxon>
    </lineage>
</organism>
<dbReference type="GO" id="GO:0005524">
    <property type="term" value="F:ATP binding"/>
    <property type="evidence" value="ECO:0007669"/>
    <property type="project" value="UniProtKB-KW"/>
</dbReference>
<feature type="binding site" evidence="6">
    <location>
        <position position="166"/>
    </location>
    <ligand>
        <name>NAD(+)</name>
        <dbReference type="ChEBI" id="CHEBI:57540"/>
    </ligand>
</feature>
<keyword evidence="6" id="KW-0067">ATP-binding</keyword>
<evidence type="ECO:0000313" key="7">
    <source>
        <dbReference type="EMBL" id="TQS39825.1"/>
    </source>
</evidence>
<keyword evidence="2 6" id="KW-0418">Kinase</keyword>
<comment type="cofactor">
    <cofactor evidence="6">
        <name>a divalent metal cation</name>
        <dbReference type="ChEBI" id="CHEBI:60240"/>
    </cofactor>
</comment>
<evidence type="ECO:0000313" key="8">
    <source>
        <dbReference type="Proteomes" id="UP000317982"/>
    </source>
</evidence>
<feature type="binding site" evidence="6">
    <location>
        <position position="203"/>
    </location>
    <ligand>
        <name>NAD(+)</name>
        <dbReference type="ChEBI" id="CHEBI:57540"/>
    </ligand>
</feature>
<dbReference type="InterPro" id="IPR016064">
    <property type="entry name" value="NAD/diacylglycerol_kinase_sf"/>
</dbReference>
<dbReference type="SUPFAM" id="SSF111331">
    <property type="entry name" value="NAD kinase/diacylglycerol kinase-like"/>
    <property type="match status" value="1"/>
</dbReference>
<dbReference type="RefSeq" id="WP_142709772.1">
    <property type="nucleotide sequence ID" value="NZ_VIRS01000055.1"/>
</dbReference>
<dbReference type="Proteomes" id="UP000317982">
    <property type="component" value="Unassembled WGS sequence"/>
</dbReference>
<evidence type="ECO:0000256" key="2">
    <source>
        <dbReference type="ARBA" id="ARBA00022777"/>
    </source>
</evidence>
<dbReference type="InterPro" id="IPR017438">
    <property type="entry name" value="ATP-NAD_kinase_N"/>
</dbReference>
<feature type="binding site" evidence="6">
    <location>
        <begin position="69"/>
        <end position="70"/>
    </location>
    <ligand>
        <name>NAD(+)</name>
        <dbReference type="ChEBI" id="CHEBI:57540"/>
    </ligand>
</feature>
<feature type="binding site" evidence="6">
    <location>
        <position position="168"/>
    </location>
    <ligand>
        <name>NAD(+)</name>
        <dbReference type="ChEBI" id="CHEBI:57540"/>
    </ligand>
</feature>
<dbReference type="InterPro" id="IPR002504">
    <property type="entry name" value="NADK"/>
</dbReference>
<feature type="binding site" evidence="6">
    <location>
        <position position="176"/>
    </location>
    <ligand>
        <name>NAD(+)</name>
        <dbReference type="ChEBI" id="CHEBI:57540"/>
    </ligand>
</feature>
<dbReference type="Pfam" id="PF20143">
    <property type="entry name" value="NAD_kinase_C"/>
    <property type="match status" value="1"/>
</dbReference>
<evidence type="ECO:0000256" key="1">
    <source>
        <dbReference type="ARBA" id="ARBA00022679"/>
    </source>
</evidence>
<dbReference type="GO" id="GO:0046872">
    <property type="term" value="F:metal ion binding"/>
    <property type="evidence" value="ECO:0007669"/>
    <property type="project" value="UniProtKB-UniRule"/>
</dbReference>
<comment type="caution">
    <text evidence="7">The sequence shown here is derived from an EMBL/GenBank/DDBJ whole genome shotgun (WGS) entry which is preliminary data.</text>
</comment>
<keyword evidence="3 6" id="KW-0521">NADP</keyword>
<dbReference type="EMBL" id="VIRS01000055">
    <property type="protein sequence ID" value="TQS39825.1"/>
    <property type="molecule type" value="Genomic_DNA"/>
</dbReference>
<evidence type="ECO:0000256" key="6">
    <source>
        <dbReference type="HAMAP-Rule" id="MF_00361"/>
    </source>
</evidence>
<comment type="subcellular location">
    <subcellularLocation>
        <location evidence="6">Cytoplasm</location>
    </subcellularLocation>
</comment>
<dbReference type="OrthoDB" id="9774737at2"/>